<evidence type="ECO:0000313" key="10">
    <source>
        <dbReference type="EMBL" id="AAS53251.2"/>
    </source>
</evidence>
<dbReference type="Proteomes" id="UP000000591">
    <property type="component" value="Chromosome VI"/>
</dbReference>
<dbReference type="FunCoup" id="Q755E6">
    <property type="interactions" value="361"/>
</dbReference>
<dbReference type="GeneID" id="4621654"/>
<keyword evidence="6" id="KW-0547">Nucleotide-binding</keyword>
<proteinExistence type="inferred from homology"/>
<evidence type="ECO:0000256" key="6">
    <source>
        <dbReference type="ARBA" id="ARBA00022741"/>
    </source>
</evidence>
<evidence type="ECO:0000256" key="2">
    <source>
        <dbReference type="ARBA" id="ARBA00009747"/>
    </source>
</evidence>
<reference evidence="11" key="2">
    <citation type="journal article" date="2013" name="G3 (Bethesda)">
        <title>Genomes of Ashbya fungi isolated from insects reveal four mating-type loci, numerous translocations, lack of transposons, and distinct gene duplications.</title>
        <authorList>
            <person name="Dietrich F.S."/>
            <person name="Voegeli S."/>
            <person name="Kuo S."/>
            <person name="Philippsen P."/>
        </authorList>
    </citation>
    <scope>GENOME REANNOTATION</scope>
    <source>
        <strain evidence="11">ATCC 10895 / CBS 109.51 / FGSC 9923 / NRRL Y-1056</strain>
    </source>
</reference>
<keyword evidence="4" id="KW-0548">Nucleotidyltransferase</keyword>
<dbReference type="AlphaFoldDB" id="Q755E6"/>
<evidence type="ECO:0000256" key="7">
    <source>
        <dbReference type="ARBA" id="ARBA00022840"/>
    </source>
</evidence>
<dbReference type="RefSeq" id="NP_985427.2">
    <property type="nucleotide sequence ID" value="NM_210781.2"/>
</dbReference>
<evidence type="ECO:0000256" key="9">
    <source>
        <dbReference type="ARBA" id="ARBA00031547"/>
    </source>
</evidence>
<comment type="similarity">
    <text evidence="2">Belongs to the SELO family.</text>
</comment>
<dbReference type="HAMAP" id="MF_00692">
    <property type="entry name" value="SelO"/>
    <property type="match status" value="1"/>
</dbReference>
<sequence>MTEARGILQALRDCGTSTVVRYLVPDYAVPSVAKAVALHKGTEPGAAEAFHRPRLVRNGDGVPHFAFVVPEERGEYRTLVQSERALKDLGLRADQELEAHCQGSRVYHDEQRGIFPYALAYAGHQFGVFAGQLGDGRVANLYDIRDSRGRYQTLQLKGSGMTPFSRFADGKAVLRSSVREFIVSEALAAIGIPSTRALQLTLLPKTRARRTMFEPCAVVARFAPSWIRLGNFDMFRWRGDDHGLLQLVDYCIQHVFAAGREFPTEISVNAFQEDFFPDPLEKIPATDELPKAVAGVTTYDLFFRHVVNLNAECVAYWQAYGFCNGVLNTDNTSLMGLSMDFGPFSFMDKYRPEYTPNHDDIEGRYSFSNQPYVIWWNLTKFAEALVLLLGSGEQHIGFVKTIPERSVIPENIADELGQRVNALVNCAANEYRFRYHVKYAEIMAKRLGIQLNIPLIQSDNLSLIAERVRGFMDSVVNPLLDILSKSMVDYNSFFVALQEYQGPFHSTAGVRGVDPAFLQIFFTEEDFQLLTKHANGVSSLDPGTATQFFDLVEKIDSWLINYLQSIPEREERYRLQKLVNPLFIPRSYVFDEVLEELEKMHRNVTDANSADIDTTILTQLYTIATNPYDRTKWYGILDDAKIKAWTEGTTNMPNDDYLKQCSCSS</sequence>
<dbReference type="EMBL" id="AE016819">
    <property type="protein sequence ID" value="AAS53251.2"/>
    <property type="molecule type" value="Genomic_DNA"/>
</dbReference>
<organism evidence="10 11">
    <name type="scientific">Eremothecium gossypii (strain ATCC 10895 / CBS 109.51 / FGSC 9923 / NRRL Y-1056)</name>
    <name type="common">Yeast</name>
    <name type="synonym">Ashbya gossypii</name>
    <dbReference type="NCBI Taxonomy" id="284811"/>
    <lineage>
        <taxon>Eukaryota</taxon>
        <taxon>Fungi</taxon>
        <taxon>Dikarya</taxon>
        <taxon>Ascomycota</taxon>
        <taxon>Saccharomycotina</taxon>
        <taxon>Saccharomycetes</taxon>
        <taxon>Saccharomycetales</taxon>
        <taxon>Saccharomycetaceae</taxon>
        <taxon>Eremothecium</taxon>
    </lineage>
</organism>
<evidence type="ECO:0000256" key="8">
    <source>
        <dbReference type="ARBA" id="ARBA00022842"/>
    </source>
</evidence>
<dbReference type="InterPro" id="IPR003846">
    <property type="entry name" value="SelO"/>
</dbReference>
<dbReference type="Pfam" id="PF02696">
    <property type="entry name" value="SelO"/>
    <property type="match status" value="1"/>
</dbReference>
<accession>Q755E6</accession>
<dbReference type="eggNOG" id="KOG2542">
    <property type="taxonomic scope" value="Eukaryota"/>
</dbReference>
<gene>
    <name evidence="10" type="ORF">AGOS_AFL123W</name>
</gene>
<dbReference type="OrthoDB" id="10254721at2759"/>
<evidence type="ECO:0000256" key="1">
    <source>
        <dbReference type="ARBA" id="ARBA00001946"/>
    </source>
</evidence>
<dbReference type="KEGG" id="ago:AGOS_AFL123W"/>
<comment type="cofactor">
    <cofactor evidence="1">
        <name>Mg(2+)</name>
        <dbReference type="ChEBI" id="CHEBI:18420"/>
    </cofactor>
</comment>
<dbReference type="PANTHER" id="PTHR32057">
    <property type="entry name" value="PROTEIN ADENYLYLTRANSFERASE SELO, MITOCHONDRIAL"/>
    <property type="match status" value="1"/>
</dbReference>
<keyword evidence="11" id="KW-1185">Reference proteome</keyword>
<dbReference type="GO" id="GO:0070733">
    <property type="term" value="F:AMPylase activity"/>
    <property type="evidence" value="ECO:0000318"/>
    <property type="project" value="GO_Central"/>
</dbReference>
<keyword evidence="7" id="KW-0067">ATP-binding</keyword>
<keyword evidence="3" id="KW-0808">Transferase</keyword>
<dbReference type="GO" id="GO:0005524">
    <property type="term" value="F:ATP binding"/>
    <property type="evidence" value="ECO:0007669"/>
    <property type="project" value="UniProtKB-KW"/>
</dbReference>
<evidence type="ECO:0000313" key="11">
    <source>
        <dbReference type="Proteomes" id="UP000000591"/>
    </source>
</evidence>
<dbReference type="GO" id="GO:0005739">
    <property type="term" value="C:mitochondrion"/>
    <property type="evidence" value="ECO:0000318"/>
    <property type="project" value="GO_Central"/>
</dbReference>
<keyword evidence="5" id="KW-0479">Metal-binding</keyword>
<dbReference type="PANTHER" id="PTHR32057:SF14">
    <property type="entry name" value="PROTEIN ADENYLYLTRANSFERASE SELO, MITOCHONDRIAL"/>
    <property type="match status" value="1"/>
</dbReference>
<evidence type="ECO:0000256" key="5">
    <source>
        <dbReference type="ARBA" id="ARBA00022723"/>
    </source>
</evidence>
<dbReference type="STRING" id="284811.Q755E6"/>
<evidence type="ECO:0000256" key="3">
    <source>
        <dbReference type="ARBA" id="ARBA00022679"/>
    </source>
</evidence>
<dbReference type="InParanoid" id="Q755E6"/>
<evidence type="ECO:0000256" key="4">
    <source>
        <dbReference type="ARBA" id="ARBA00022695"/>
    </source>
</evidence>
<dbReference type="HOGENOM" id="CLU_010245_2_1_1"/>
<name>Q755E6_EREGS</name>
<protein>
    <recommendedName>
        <fullName evidence="9">Selenoprotein O</fullName>
    </recommendedName>
</protein>
<dbReference type="OMA" id="HVVNLNA"/>
<keyword evidence="8" id="KW-0460">Magnesium</keyword>
<dbReference type="GO" id="GO:0046872">
    <property type="term" value="F:metal ion binding"/>
    <property type="evidence" value="ECO:0007669"/>
    <property type="project" value="UniProtKB-KW"/>
</dbReference>
<reference evidence="10 11" key="1">
    <citation type="journal article" date="2004" name="Science">
        <title>The Ashbya gossypii genome as a tool for mapping the ancient Saccharomyces cerevisiae genome.</title>
        <authorList>
            <person name="Dietrich F.S."/>
            <person name="Voegeli S."/>
            <person name="Brachat S."/>
            <person name="Lerch A."/>
            <person name="Gates K."/>
            <person name="Steiner S."/>
            <person name="Mohr C."/>
            <person name="Pohlmann R."/>
            <person name="Luedi P."/>
            <person name="Choi S."/>
            <person name="Wing R.A."/>
            <person name="Flavier A."/>
            <person name="Gaffney T.D."/>
            <person name="Philippsen P."/>
        </authorList>
    </citation>
    <scope>NUCLEOTIDE SEQUENCE [LARGE SCALE GENOMIC DNA]</scope>
    <source>
        <strain evidence="11">ATCC 10895 / CBS 109.51 / FGSC 9923 / NRRL Y-1056</strain>
    </source>
</reference>